<evidence type="ECO:0000256" key="1">
    <source>
        <dbReference type="SAM" id="Phobius"/>
    </source>
</evidence>
<dbReference type="EMBL" id="JXSQ01000038">
    <property type="protein sequence ID" value="KIP51415.1"/>
    <property type="molecule type" value="Genomic_DNA"/>
</dbReference>
<feature type="transmembrane region" description="Helical" evidence="1">
    <location>
        <begin position="107"/>
        <end position="135"/>
    </location>
</feature>
<protein>
    <submittedName>
        <fullName evidence="2">Uncharacterized protein</fullName>
    </submittedName>
</protein>
<keyword evidence="1" id="KW-0472">Membrane</keyword>
<organism evidence="2 3">
    <name type="scientific">Leucobacter komagatae</name>
    <dbReference type="NCBI Taxonomy" id="55969"/>
    <lineage>
        <taxon>Bacteria</taxon>
        <taxon>Bacillati</taxon>
        <taxon>Actinomycetota</taxon>
        <taxon>Actinomycetes</taxon>
        <taxon>Micrococcales</taxon>
        <taxon>Microbacteriaceae</taxon>
        <taxon>Leucobacter</taxon>
    </lineage>
</organism>
<dbReference type="AlphaFoldDB" id="A0A0D0H2Q6"/>
<sequence>MASAPNPGSAGSATSAPPDKALPNVSGFVWGALGLAVIAFVAELIALLPLFGVGWQLELDEFGNLPSGGMTQALPTVPLWLPVMLAAGGVALAIIGLRRSAKKRAGVVVLIVVGFAAVAPVVVPPLLVILGFALYASVGIGTELSGGTPLG</sequence>
<feature type="transmembrane region" description="Helical" evidence="1">
    <location>
        <begin position="28"/>
        <end position="57"/>
    </location>
</feature>
<proteinExistence type="predicted"/>
<gene>
    <name evidence="2" type="ORF">SD72_15495</name>
</gene>
<evidence type="ECO:0000313" key="2">
    <source>
        <dbReference type="EMBL" id="KIP51415.1"/>
    </source>
</evidence>
<evidence type="ECO:0000313" key="3">
    <source>
        <dbReference type="Proteomes" id="UP000032120"/>
    </source>
</evidence>
<keyword evidence="1" id="KW-1133">Transmembrane helix</keyword>
<dbReference type="Proteomes" id="UP000032120">
    <property type="component" value="Unassembled WGS sequence"/>
</dbReference>
<comment type="caution">
    <text evidence="2">The sequence shown here is derived from an EMBL/GenBank/DDBJ whole genome shotgun (WGS) entry which is preliminary data.</text>
</comment>
<accession>A0A0D0H2Q6</accession>
<feature type="transmembrane region" description="Helical" evidence="1">
    <location>
        <begin position="77"/>
        <end position="95"/>
    </location>
</feature>
<reference evidence="2 3" key="1">
    <citation type="submission" date="2015-01" db="EMBL/GenBank/DDBJ databases">
        <title>Draft genome sequence of Leucobacter komagatae strain VKM ST2845.</title>
        <authorList>
            <person name="Karlyshev A.V."/>
            <person name="Kudryashova E.B."/>
        </authorList>
    </citation>
    <scope>NUCLEOTIDE SEQUENCE [LARGE SCALE GENOMIC DNA]</scope>
    <source>
        <strain evidence="2 3">VKM ST2845</strain>
    </source>
</reference>
<name>A0A0D0H2Q6_9MICO</name>
<keyword evidence="3" id="KW-1185">Reference proteome</keyword>
<keyword evidence="1" id="KW-0812">Transmembrane</keyword>